<organism evidence="1 2">
    <name type="scientific">Sulfitobacter mediterraneus</name>
    <dbReference type="NCBI Taxonomy" id="83219"/>
    <lineage>
        <taxon>Bacteria</taxon>
        <taxon>Pseudomonadati</taxon>
        <taxon>Pseudomonadota</taxon>
        <taxon>Alphaproteobacteria</taxon>
        <taxon>Rhodobacterales</taxon>
        <taxon>Roseobacteraceae</taxon>
        <taxon>Sulfitobacter</taxon>
    </lineage>
</organism>
<name>A0A2T6CBX6_9RHOB</name>
<evidence type="ECO:0000313" key="1">
    <source>
        <dbReference type="EMBL" id="PTX73001.1"/>
    </source>
</evidence>
<proteinExistence type="predicted"/>
<reference evidence="1 2" key="1">
    <citation type="submission" date="2018-04" db="EMBL/GenBank/DDBJ databases">
        <title>Genomic Encyclopedia of Archaeal and Bacterial Type Strains, Phase II (KMG-II): from individual species to whole genera.</title>
        <authorList>
            <person name="Goeker M."/>
        </authorList>
    </citation>
    <scope>NUCLEOTIDE SEQUENCE [LARGE SCALE GENOMIC DNA]</scope>
    <source>
        <strain evidence="1 2">DSM 12244</strain>
    </source>
</reference>
<gene>
    <name evidence="1" type="ORF">C8N31_10987</name>
</gene>
<dbReference type="OrthoDB" id="7859107at2"/>
<comment type="caution">
    <text evidence="1">The sequence shown here is derived from an EMBL/GenBank/DDBJ whole genome shotgun (WGS) entry which is preliminary data.</text>
</comment>
<sequence>MPLFIAFVIAVIVVAIVARRNAGTRLCRWREDRAGSKGALVKYNCINCGAEAFRSTGKPDRCLSGQPKSGL</sequence>
<dbReference type="RefSeq" id="WP_025046588.1">
    <property type="nucleotide sequence ID" value="NZ_CANMAK010000009.1"/>
</dbReference>
<dbReference type="Proteomes" id="UP000244092">
    <property type="component" value="Unassembled WGS sequence"/>
</dbReference>
<protein>
    <submittedName>
        <fullName evidence="1">Uncharacterized protein</fullName>
    </submittedName>
</protein>
<dbReference type="EMBL" id="QBKU01000009">
    <property type="protein sequence ID" value="PTX73001.1"/>
    <property type="molecule type" value="Genomic_DNA"/>
</dbReference>
<dbReference type="AlphaFoldDB" id="A0A2T6CBX6"/>
<accession>A0A2T6CBX6</accession>
<evidence type="ECO:0000313" key="2">
    <source>
        <dbReference type="Proteomes" id="UP000244092"/>
    </source>
</evidence>